<evidence type="ECO:0000256" key="4">
    <source>
        <dbReference type="ARBA" id="ARBA00022989"/>
    </source>
</evidence>
<keyword evidence="4 6" id="KW-1133">Transmembrane helix</keyword>
<feature type="transmembrane region" description="Helical" evidence="6">
    <location>
        <begin position="96"/>
        <end position="116"/>
    </location>
</feature>
<dbReference type="PANTHER" id="PTHR43701">
    <property type="entry name" value="MEMBRANE TRANSPORTER PROTEIN MJ0441-RELATED"/>
    <property type="match status" value="1"/>
</dbReference>
<dbReference type="Proteomes" id="UP000294813">
    <property type="component" value="Unassembled WGS sequence"/>
</dbReference>
<feature type="transmembrane region" description="Helical" evidence="6">
    <location>
        <begin position="156"/>
        <end position="178"/>
    </location>
</feature>
<accession>A0A4R2S0P7</accession>
<keyword evidence="3 6" id="KW-0812">Transmembrane</keyword>
<gene>
    <name evidence="7" type="ORF">EDD73_101157</name>
</gene>
<dbReference type="EMBL" id="SLXT01000001">
    <property type="protein sequence ID" value="TCP68989.1"/>
    <property type="molecule type" value="Genomic_DNA"/>
</dbReference>
<keyword evidence="6" id="KW-1003">Cell membrane</keyword>
<dbReference type="InterPro" id="IPR002781">
    <property type="entry name" value="TM_pro_TauE-like"/>
</dbReference>
<evidence type="ECO:0000256" key="2">
    <source>
        <dbReference type="ARBA" id="ARBA00009142"/>
    </source>
</evidence>
<proteinExistence type="inferred from homology"/>
<dbReference type="GO" id="GO:0005886">
    <property type="term" value="C:plasma membrane"/>
    <property type="evidence" value="ECO:0007669"/>
    <property type="project" value="UniProtKB-SubCell"/>
</dbReference>
<dbReference type="InterPro" id="IPR051598">
    <property type="entry name" value="TSUP/Inactive_protease-like"/>
</dbReference>
<evidence type="ECO:0000256" key="1">
    <source>
        <dbReference type="ARBA" id="ARBA00004141"/>
    </source>
</evidence>
<feature type="transmembrane region" description="Helical" evidence="6">
    <location>
        <begin position="7"/>
        <end position="36"/>
    </location>
</feature>
<dbReference type="RefSeq" id="WP_131917779.1">
    <property type="nucleotide sequence ID" value="NZ_JAOQNU010000001.1"/>
</dbReference>
<protein>
    <recommendedName>
        <fullName evidence="6">Probable membrane transporter protein</fullName>
    </recommendedName>
</protein>
<feature type="transmembrane region" description="Helical" evidence="6">
    <location>
        <begin position="248"/>
        <end position="265"/>
    </location>
</feature>
<evidence type="ECO:0000256" key="6">
    <source>
        <dbReference type="RuleBase" id="RU363041"/>
    </source>
</evidence>
<dbReference type="Pfam" id="PF01925">
    <property type="entry name" value="TauE"/>
    <property type="match status" value="1"/>
</dbReference>
<keyword evidence="5 6" id="KW-0472">Membrane</keyword>
<comment type="similarity">
    <text evidence="2 6">Belongs to the 4-toluene sulfonate uptake permease (TSUP) (TC 2.A.102) family.</text>
</comment>
<evidence type="ECO:0000256" key="5">
    <source>
        <dbReference type="ARBA" id="ARBA00023136"/>
    </source>
</evidence>
<comment type="subcellular location">
    <subcellularLocation>
        <location evidence="6">Cell membrane</location>
        <topology evidence="6">Multi-pass membrane protein</topology>
    </subcellularLocation>
    <subcellularLocation>
        <location evidence="1">Membrane</location>
        <topology evidence="1">Multi-pass membrane protein</topology>
    </subcellularLocation>
</comment>
<evidence type="ECO:0000313" key="8">
    <source>
        <dbReference type="Proteomes" id="UP000294813"/>
    </source>
</evidence>
<feature type="transmembrane region" description="Helical" evidence="6">
    <location>
        <begin position="190"/>
        <end position="212"/>
    </location>
</feature>
<organism evidence="7 8">
    <name type="scientific">Heliophilum fasciatum</name>
    <dbReference type="NCBI Taxonomy" id="35700"/>
    <lineage>
        <taxon>Bacteria</taxon>
        <taxon>Bacillati</taxon>
        <taxon>Bacillota</taxon>
        <taxon>Clostridia</taxon>
        <taxon>Eubacteriales</taxon>
        <taxon>Heliobacteriaceae</taxon>
        <taxon>Heliophilum</taxon>
    </lineage>
</organism>
<feature type="transmembrane region" description="Helical" evidence="6">
    <location>
        <begin position="219"/>
        <end position="236"/>
    </location>
</feature>
<reference evidence="7 8" key="1">
    <citation type="submission" date="2019-03" db="EMBL/GenBank/DDBJ databases">
        <title>Genomic Encyclopedia of Type Strains, Phase IV (KMG-IV): sequencing the most valuable type-strain genomes for metagenomic binning, comparative biology and taxonomic classification.</title>
        <authorList>
            <person name="Goeker M."/>
        </authorList>
    </citation>
    <scope>NUCLEOTIDE SEQUENCE [LARGE SCALE GENOMIC DNA]</scope>
    <source>
        <strain evidence="7 8">DSM 11170</strain>
    </source>
</reference>
<comment type="caution">
    <text evidence="7">The sequence shown here is derived from an EMBL/GenBank/DDBJ whole genome shotgun (WGS) entry which is preliminary data.</text>
</comment>
<evidence type="ECO:0000313" key="7">
    <source>
        <dbReference type="EMBL" id="TCP68989.1"/>
    </source>
</evidence>
<feature type="transmembrane region" description="Helical" evidence="6">
    <location>
        <begin position="70"/>
        <end position="90"/>
    </location>
</feature>
<name>A0A4R2S0P7_9FIRM</name>
<dbReference type="PANTHER" id="PTHR43701:SF2">
    <property type="entry name" value="MEMBRANE TRANSPORTER PROTEIN YJNA-RELATED"/>
    <property type="match status" value="1"/>
</dbReference>
<dbReference type="AlphaFoldDB" id="A0A4R2S0P7"/>
<sequence length="266" mass="28327">MDTALLLITGIVAGTLGSMIGVGGGFIVIPVLLLFFNYSHTWAAATSLTFILINSLVSTWNYAQQKRIDFHIGIPFSIATIPGALVGSYLTPYIEGKAFAIAFAGLLVLVALLMFFKPTGAAQDRIPAAWGNKITRSFQDAQGIVYHYQVNRRAGIAISGWVGLLSSLFGIGGGIIHVPAMTMLLGIPAHIATATSLLILTVSAFFGTIGYLLQGQIQYLPAMFLSIGAIIGAQIGTRLAPKIPAKKLLQLFAVLMFIVAWRLAFA</sequence>
<dbReference type="OrthoDB" id="9780109at2"/>
<evidence type="ECO:0000256" key="3">
    <source>
        <dbReference type="ARBA" id="ARBA00022692"/>
    </source>
</evidence>
<feature type="transmembrane region" description="Helical" evidence="6">
    <location>
        <begin position="42"/>
        <end position="63"/>
    </location>
</feature>
<keyword evidence="8" id="KW-1185">Reference proteome</keyword>